<gene>
    <name evidence="1" type="ORF">Cflav_PD0538</name>
</gene>
<organism evidence="1 2">
    <name type="scientific">Pedosphaera parvula (strain Ellin514)</name>
    <dbReference type="NCBI Taxonomy" id="320771"/>
    <lineage>
        <taxon>Bacteria</taxon>
        <taxon>Pseudomonadati</taxon>
        <taxon>Verrucomicrobiota</taxon>
        <taxon>Pedosphaerae</taxon>
        <taxon>Pedosphaerales</taxon>
        <taxon>Pedosphaeraceae</taxon>
        <taxon>Pedosphaera</taxon>
    </lineage>
</organism>
<protein>
    <recommendedName>
        <fullName evidence="3">Phosphoribosyltransferase</fullName>
    </recommendedName>
</protein>
<reference evidence="1 2" key="1">
    <citation type="journal article" date="2011" name="J. Bacteriol.">
        <title>Genome sequence of 'Pedosphaera parvula' Ellin514, an aerobic Verrucomicrobial isolate from pasture soil.</title>
        <authorList>
            <person name="Kant R."/>
            <person name="van Passel M.W."/>
            <person name="Sangwan P."/>
            <person name="Palva A."/>
            <person name="Lucas S."/>
            <person name="Copeland A."/>
            <person name="Lapidus A."/>
            <person name="Glavina Del Rio T."/>
            <person name="Dalin E."/>
            <person name="Tice H."/>
            <person name="Bruce D."/>
            <person name="Goodwin L."/>
            <person name="Pitluck S."/>
            <person name="Chertkov O."/>
            <person name="Larimer F.W."/>
            <person name="Land M.L."/>
            <person name="Hauser L."/>
            <person name="Brettin T.S."/>
            <person name="Detter J.C."/>
            <person name="Han S."/>
            <person name="de Vos W.M."/>
            <person name="Janssen P.H."/>
            <person name="Smidt H."/>
        </authorList>
    </citation>
    <scope>NUCLEOTIDE SEQUENCE [LARGE SCALE GENOMIC DNA]</scope>
    <source>
        <strain evidence="1 2">Ellin514</strain>
    </source>
</reference>
<dbReference type="STRING" id="320771.Cflav_PD0538"/>
<accession>B9XRL0</accession>
<dbReference type="AlphaFoldDB" id="B9XRL0"/>
<evidence type="ECO:0000313" key="1">
    <source>
        <dbReference type="EMBL" id="EEF57529.1"/>
    </source>
</evidence>
<evidence type="ECO:0000313" key="2">
    <source>
        <dbReference type="Proteomes" id="UP000003688"/>
    </source>
</evidence>
<name>B9XRL0_PEDPL</name>
<dbReference type="InterPro" id="IPR000836">
    <property type="entry name" value="PRTase_dom"/>
</dbReference>
<dbReference type="InterPro" id="IPR029057">
    <property type="entry name" value="PRTase-like"/>
</dbReference>
<comment type="caution">
    <text evidence="1">The sequence shown here is derived from an EMBL/GenBank/DDBJ whole genome shotgun (WGS) entry which is preliminary data.</text>
</comment>
<dbReference type="SUPFAM" id="SSF53271">
    <property type="entry name" value="PRTase-like"/>
    <property type="match status" value="1"/>
</dbReference>
<dbReference type="Gene3D" id="3.40.50.2020">
    <property type="match status" value="1"/>
</dbReference>
<dbReference type="Proteomes" id="UP000003688">
    <property type="component" value="Unassembled WGS sequence"/>
</dbReference>
<sequence>MDSMRIYSIEDINSMSWEEYGAALQVLLEKIQASGILFDAIVPIMRSGAIPGSALAIQLRITKIIPLQFKYRLQPNRLESIMPMPPPLPETPGPCNILICENNTSSGDTACGAIELLKRHFPASKLYYATVTKVFGGPNSFADTEAYFFGRLTNERFIATRDEMITHGLRPGVTLFPWEVAQDELHEMNQSSTTL</sequence>
<proteinExistence type="predicted"/>
<dbReference type="CDD" id="cd06223">
    <property type="entry name" value="PRTases_typeI"/>
    <property type="match status" value="1"/>
</dbReference>
<dbReference type="EMBL" id="ABOX02000065">
    <property type="protein sequence ID" value="EEF57529.1"/>
    <property type="molecule type" value="Genomic_DNA"/>
</dbReference>
<keyword evidence="2" id="KW-1185">Reference proteome</keyword>
<evidence type="ECO:0008006" key="3">
    <source>
        <dbReference type="Google" id="ProtNLM"/>
    </source>
</evidence>